<reference evidence="2" key="1">
    <citation type="submission" date="2016-06" db="EMBL/GenBank/DDBJ databases">
        <title>Parallel loss of symbiosis genes in relatives of nitrogen-fixing non-legume Parasponia.</title>
        <authorList>
            <person name="Van Velzen R."/>
            <person name="Holmer R."/>
            <person name="Bu F."/>
            <person name="Rutten L."/>
            <person name="Van Zeijl A."/>
            <person name="Liu W."/>
            <person name="Santuari L."/>
            <person name="Cao Q."/>
            <person name="Sharma T."/>
            <person name="Shen D."/>
            <person name="Roswanjaya Y."/>
            <person name="Wardhani T."/>
            <person name="Kalhor M.S."/>
            <person name="Jansen J."/>
            <person name="Van den Hoogen J."/>
            <person name="Gungor B."/>
            <person name="Hartog M."/>
            <person name="Hontelez J."/>
            <person name="Verver J."/>
            <person name="Yang W.-C."/>
            <person name="Schijlen E."/>
            <person name="Repin R."/>
            <person name="Schilthuizen M."/>
            <person name="Schranz E."/>
            <person name="Heidstra R."/>
            <person name="Miyata K."/>
            <person name="Fedorova E."/>
            <person name="Kohlen W."/>
            <person name="Bisseling T."/>
            <person name="Smit S."/>
            <person name="Geurts R."/>
        </authorList>
    </citation>
    <scope>NUCLEOTIDE SEQUENCE [LARGE SCALE GENOMIC DNA]</scope>
    <source>
        <strain evidence="2">cv. RG33-2</strain>
    </source>
</reference>
<comment type="caution">
    <text evidence="1">The sequence shown here is derived from an EMBL/GenBank/DDBJ whole genome shotgun (WGS) entry which is preliminary data.</text>
</comment>
<dbReference type="Proteomes" id="UP000237000">
    <property type="component" value="Unassembled WGS sequence"/>
</dbReference>
<name>A0A2P5FZQ9_TREOI</name>
<organism evidence="1 2">
    <name type="scientific">Trema orientale</name>
    <name type="common">Charcoal tree</name>
    <name type="synonym">Celtis orientalis</name>
    <dbReference type="NCBI Taxonomy" id="63057"/>
    <lineage>
        <taxon>Eukaryota</taxon>
        <taxon>Viridiplantae</taxon>
        <taxon>Streptophyta</taxon>
        <taxon>Embryophyta</taxon>
        <taxon>Tracheophyta</taxon>
        <taxon>Spermatophyta</taxon>
        <taxon>Magnoliopsida</taxon>
        <taxon>eudicotyledons</taxon>
        <taxon>Gunneridae</taxon>
        <taxon>Pentapetalae</taxon>
        <taxon>rosids</taxon>
        <taxon>fabids</taxon>
        <taxon>Rosales</taxon>
        <taxon>Cannabaceae</taxon>
        <taxon>Trema</taxon>
    </lineage>
</organism>
<dbReference type="InParanoid" id="A0A2P5FZQ9"/>
<gene>
    <name evidence="1" type="ORF">TorRG33x02_013490</name>
</gene>
<dbReference type="OrthoDB" id="10467058at2759"/>
<proteinExistence type="predicted"/>
<accession>A0A2P5FZQ9</accession>
<protein>
    <submittedName>
        <fullName evidence="1">Uncharacterized protein</fullName>
    </submittedName>
</protein>
<keyword evidence="2" id="KW-1185">Reference proteome</keyword>
<dbReference type="EMBL" id="JXTC01000003">
    <property type="protein sequence ID" value="POO03288.1"/>
    <property type="molecule type" value="Genomic_DNA"/>
</dbReference>
<dbReference type="AlphaFoldDB" id="A0A2P5FZQ9"/>
<sequence length="84" mass="9832">MEATIVKVGGIEDEEVIESARLWWDPCFAISGIWSITMPISGNNLASFFFFFFFESLLSWLRYLDCPIKILTICKERYVEIERV</sequence>
<evidence type="ECO:0000313" key="1">
    <source>
        <dbReference type="EMBL" id="POO03288.1"/>
    </source>
</evidence>
<evidence type="ECO:0000313" key="2">
    <source>
        <dbReference type="Proteomes" id="UP000237000"/>
    </source>
</evidence>